<dbReference type="Pfam" id="PF09581">
    <property type="entry name" value="Spore_III_AF"/>
    <property type="match status" value="1"/>
</dbReference>
<evidence type="ECO:0000313" key="3">
    <source>
        <dbReference type="Proteomes" id="UP000184241"/>
    </source>
</evidence>
<dbReference type="EMBL" id="FQXU01000007">
    <property type="protein sequence ID" value="SHI17415.1"/>
    <property type="molecule type" value="Genomic_DNA"/>
</dbReference>
<organism evidence="2 3">
    <name type="scientific">Clostridium intestinale DSM 6191</name>
    <dbReference type="NCBI Taxonomy" id="1121320"/>
    <lineage>
        <taxon>Bacteria</taxon>
        <taxon>Bacillati</taxon>
        <taxon>Bacillota</taxon>
        <taxon>Clostridia</taxon>
        <taxon>Eubacteriales</taxon>
        <taxon>Clostridiaceae</taxon>
        <taxon>Clostridium</taxon>
    </lineage>
</organism>
<feature type="transmembrane region" description="Helical" evidence="1">
    <location>
        <begin position="7"/>
        <end position="27"/>
    </location>
</feature>
<dbReference type="NCBIfam" id="TIGR02896">
    <property type="entry name" value="spore_III_AF"/>
    <property type="match status" value="1"/>
</dbReference>
<keyword evidence="1" id="KW-0812">Transmembrane</keyword>
<sequence>MELVKDWVIKIAVTLVFMTAVEMLIVNNSFKKYVKFVLGLMLIVVIITPLINLVSKSDNTFIDTFSKYEKQLEETSNESKTVEANVTTKKKILENLQNNINSSLKTKFENMNFESEVQGEVDLNKFDINIKLLNIYVYDGGIAPVKKIEIGSSTKKEESNVKNSKEIKEYLSGELKIDKSKINIYSAK</sequence>
<keyword evidence="1" id="KW-1133">Transmembrane helix</keyword>
<feature type="transmembrane region" description="Helical" evidence="1">
    <location>
        <begin position="33"/>
        <end position="54"/>
    </location>
</feature>
<proteinExistence type="predicted"/>
<dbReference type="RefSeq" id="WP_073019730.1">
    <property type="nucleotide sequence ID" value="NZ_FQXU01000007.1"/>
</dbReference>
<dbReference type="InterPro" id="IPR014245">
    <property type="entry name" value="Spore_III_AF"/>
</dbReference>
<keyword evidence="1" id="KW-0472">Membrane</keyword>
<evidence type="ECO:0000256" key="1">
    <source>
        <dbReference type="SAM" id="Phobius"/>
    </source>
</evidence>
<reference evidence="2 3" key="1">
    <citation type="submission" date="2016-11" db="EMBL/GenBank/DDBJ databases">
        <authorList>
            <person name="Jaros S."/>
            <person name="Januszkiewicz K."/>
            <person name="Wedrychowicz H."/>
        </authorList>
    </citation>
    <scope>NUCLEOTIDE SEQUENCE [LARGE SCALE GENOMIC DNA]</scope>
    <source>
        <strain evidence="2 3">DSM 6191</strain>
    </source>
</reference>
<accession>A0A1M5YZL3</accession>
<name>A0A1M5YZL3_9CLOT</name>
<gene>
    <name evidence="2" type="ORF">SAMN02745941_02382</name>
</gene>
<evidence type="ECO:0000313" key="2">
    <source>
        <dbReference type="EMBL" id="SHI17415.1"/>
    </source>
</evidence>
<dbReference type="AlphaFoldDB" id="A0A1M5YZL3"/>
<dbReference type="Proteomes" id="UP000184241">
    <property type="component" value="Unassembled WGS sequence"/>
</dbReference>
<protein>
    <submittedName>
        <fullName evidence="2">Stage III sporulation protein AF</fullName>
    </submittedName>
</protein>